<gene>
    <name evidence="7" type="ORF">ACAT0790_LOCUS44280</name>
</gene>
<organism evidence="7">
    <name type="scientific">Alexandrium catenella</name>
    <name type="common">Red tide dinoflagellate</name>
    <name type="synonym">Gonyaulax catenella</name>
    <dbReference type="NCBI Taxonomy" id="2925"/>
    <lineage>
        <taxon>Eukaryota</taxon>
        <taxon>Sar</taxon>
        <taxon>Alveolata</taxon>
        <taxon>Dinophyceae</taxon>
        <taxon>Gonyaulacales</taxon>
        <taxon>Pyrocystaceae</taxon>
        <taxon>Alexandrium</taxon>
    </lineage>
</organism>
<comment type="subcellular location">
    <subcellularLocation>
        <location evidence="1">Membrane</location>
        <topology evidence="1">Multi-pass membrane protein</topology>
    </subcellularLocation>
</comment>
<evidence type="ECO:0000256" key="2">
    <source>
        <dbReference type="ARBA" id="ARBA00022692"/>
    </source>
</evidence>
<feature type="domain" description="Cation efflux protein transmembrane" evidence="6">
    <location>
        <begin position="76"/>
        <end position="258"/>
    </location>
</feature>
<evidence type="ECO:0000259" key="6">
    <source>
        <dbReference type="Pfam" id="PF01545"/>
    </source>
</evidence>
<reference evidence="7" key="1">
    <citation type="submission" date="2021-01" db="EMBL/GenBank/DDBJ databases">
        <authorList>
            <person name="Corre E."/>
            <person name="Pelletier E."/>
            <person name="Niang G."/>
            <person name="Scheremetjew M."/>
            <person name="Finn R."/>
            <person name="Kale V."/>
            <person name="Holt S."/>
            <person name="Cochrane G."/>
            <person name="Meng A."/>
            <person name="Brown T."/>
            <person name="Cohen L."/>
        </authorList>
    </citation>
    <scope>NUCLEOTIDE SEQUENCE</scope>
    <source>
        <strain evidence="7">OF101</strain>
    </source>
</reference>
<name>A0A7S1WGU4_ALECA</name>
<feature type="transmembrane region" description="Helical" evidence="5">
    <location>
        <begin position="169"/>
        <end position="193"/>
    </location>
</feature>
<feature type="transmembrane region" description="Helical" evidence="5">
    <location>
        <begin position="243"/>
        <end position="261"/>
    </location>
</feature>
<proteinExistence type="predicted"/>
<dbReference type="InterPro" id="IPR058533">
    <property type="entry name" value="Cation_efflux_TM"/>
</dbReference>
<dbReference type="Pfam" id="PF01545">
    <property type="entry name" value="Cation_efflux"/>
    <property type="match status" value="1"/>
</dbReference>
<evidence type="ECO:0000256" key="4">
    <source>
        <dbReference type="ARBA" id="ARBA00023136"/>
    </source>
</evidence>
<accession>A0A7S1WGU4</accession>
<feature type="transmembrane region" description="Helical" evidence="5">
    <location>
        <begin position="205"/>
        <end position="223"/>
    </location>
</feature>
<dbReference type="AlphaFoldDB" id="A0A7S1WGU4"/>
<dbReference type="SUPFAM" id="SSF161111">
    <property type="entry name" value="Cation efflux protein transmembrane domain-like"/>
    <property type="match status" value="1"/>
</dbReference>
<evidence type="ECO:0000256" key="1">
    <source>
        <dbReference type="ARBA" id="ARBA00004141"/>
    </source>
</evidence>
<dbReference type="InterPro" id="IPR027469">
    <property type="entry name" value="Cation_efflux_TMD_sf"/>
</dbReference>
<evidence type="ECO:0000256" key="3">
    <source>
        <dbReference type="ARBA" id="ARBA00022989"/>
    </source>
</evidence>
<evidence type="ECO:0000256" key="5">
    <source>
        <dbReference type="SAM" id="Phobius"/>
    </source>
</evidence>
<feature type="transmembrane region" description="Helical" evidence="5">
    <location>
        <begin position="132"/>
        <end position="157"/>
    </location>
</feature>
<dbReference type="EMBL" id="HBGE01073853">
    <property type="protein sequence ID" value="CAD9167512.1"/>
    <property type="molecule type" value="Transcribed_RNA"/>
</dbReference>
<dbReference type="GO" id="GO:0016020">
    <property type="term" value="C:membrane"/>
    <property type="evidence" value="ECO:0007669"/>
    <property type="project" value="UniProtKB-SubCell"/>
</dbReference>
<protein>
    <recommendedName>
        <fullName evidence="6">Cation efflux protein transmembrane domain-containing protein</fullName>
    </recommendedName>
</protein>
<sequence length="304" mass="31997">MLLASATSSTNVDLISWSGQSLAGQEQEQGVKCCACNERLHGFAKSVLIDQSAPERTRTICCIECTGNMQVLGLTIALFATITSAQTVGAVAAHSKALLADTMAMWVDCLTYLLNLAAEAYAGTPFYRHLQLAIPLVSLSTLIYATTTVLSAALATLNSPRAEGDADDVNPYIVLAFSCWCTVFDGTSLCAFVQNHRRTGAHFQLNMAVAAAHVAADLVRSVTEMTEVVLILGFGFDGTLTDAWAGVVVSVTILLGVLFPLSKWCQAVVAFLASPTCLAKGSIDEGCYSRLSDTPDAGQAAGQA</sequence>
<evidence type="ECO:0000313" key="7">
    <source>
        <dbReference type="EMBL" id="CAD9167512.1"/>
    </source>
</evidence>
<keyword evidence="2 5" id="KW-0812">Transmembrane</keyword>
<keyword evidence="4 5" id="KW-0472">Membrane</keyword>
<dbReference type="GO" id="GO:0008324">
    <property type="term" value="F:monoatomic cation transmembrane transporter activity"/>
    <property type="evidence" value="ECO:0007669"/>
    <property type="project" value="InterPro"/>
</dbReference>
<dbReference type="Gene3D" id="1.20.1510.10">
    <property type="entry name" value="Cation efflux protein transmembrane domain"/>
    <property type="match status" value="1"/>
</dbReference>
<keyword evidence="3 5" id="KW-1133">Transmembrane helix</keyword>